<accession>H0XQL1</accession>
<evidence type="ECO:0000256" key="11">
    <source>
        <dbReference type="ARBA" id="ARBA00023224"/>
    </source>
</evidence>
<dbReference type="eggNOG" id="KOG1056">
    <property type="taxonomic scope" value="Eukaryota"/>
</dbReference>
<dbReference type="AlphaFoldDB" id="H0XQL1"/>
<evidence type="ECO:0000259" key="13">
    <source>
        <dbReference type="PROSITE" id="PS50259"/>
    </source>
</evidence>
<evidence type="ECO:0000256" key="1">
    <source>
        <dbReference type="ARBA" id="ARBA00004651"/>
    </source>
</evidence>
<feature type="transmembrane region" description="Helical" evidence="12">
    <location>
        <begin position="521"/>
        <end position="546"/>
    </location>
</feature>
<evidence type="ECO:0000256" key="6">
    <source>
        <dbReference type="ARBA" id="ARBA00022989"/>
    </source>
</evidence>
<dbReference type="PANTHER" id="PTHR24061:SF529">
    <property type="entry name" value="VOMERONASAL 2, RECEPTOR 53-RELATED"/>
    <property type="match status" value="1"/>
</dbReference>
<keyword evidence="10" id="KW-0325">Glycoprotein</keyword>
<keyword evidence="7" id="KW-0297">G-protein coupled receptor</keyword>
<comment type="subcellular location">
    <subcellularLocation>
        <location evidence="1">Cell membrane</location>
        <topology evidence="1">Multi-pass membrane protein</topology>
    </subcellularLocation>
</comment>
<dbReference type="GO" id="GO:0004930">
    <property type="term" value="F:G protein-coupled receptor activity"/>
    <property type="evidence" value="ECO:0007669"/>
    <property type="project" value="UniProtKB-KW"/>
</dbReference>
<dbReference type="Pfam" id="PF00003">
    <property type="entry name" value="7tm_3"/>
    <property type="match status" value="1"/>
</dbReference>
<organism evidence="14 15">
    <name type="scientific">Otolemur garnettii</name>
    <name type="common">Small-eared galago</name>
    <name type="synonym">Garnett's greater bushbaby</name>
    <dbReference type="NCBI Taxonomy" id="30611"/>
    <lineage>
        <taxon>Eukaryota</taxon>
        <taxon>Metazoa</taxon>
        <taxon>Chordata</taxon>
        <taxon>Craniata</taxon>
        <taxon>Vertebrata</taxon>
        <taxon>Euteleostomi</taxon>
        <taxon>Mammalia</taxon>
        <taxon>Eutheria</taxon>
        <taxon>Euarchontoglires</taxon>
        <taxon>Primates</taxon>
        <taxon>Strepsirrhini</taxon>
        <taxon>Lorisiformes</taxon>
        <taxon>Galagidae</taxon>
        <taxon>Otolemur</taxon>
    </lineage>
</organism>
<reference evidence="14" key="2">
    <citation type="submission" date="2025-08" db="UniProtKB">
        <authorList>
            <consortium name="Ensembl"/>
        </authorList>
    </citation>
    <scope>IDENTIFICATION</scope>
</reference>
<dbReference type="InterPro" id="IPR000337">
    <property type="entry name" value="GPCR_3"/>
</dbReference>
<keyword evidence="5" id="KW-0732">Signal</keyword>
<evidence type="ECO:0000256" key="3">
    <source>
        <dbReference type="ARBA" id="ARBA00022475"/>
    </source>
</evidence>
<dbReference type="InterPro" id="IPR011500">
    <property type="entry name" value="GPCR_3_9-Cys_dom"/>
</dbReference>
<keyword evidence="9" id="KW-0675">Receptor</keyword>
<feature type="transmembrane region" description="Helical" evidence="12">
    <location>
        <begin position="713"/>
        <end position="733"/>
    </location>
</feature>
<dbReference type="PROSITE" id="PS50259">
    <property type="entry name" value="G_PROTEIN_RECEP_F3_4"/>
    <property type="match status" value="1"/>
</dbReference>
<keyword evidence="4 12" id="KW-0812">Transmembrane</keyword>
<evidence type="ECO:0000256" key="2">
    <source>
        <dbReference type="ARBA" id="ARBA00007242"/>
    </source>
</evidence>
<proteinExistence type="inferred from homology"/>
<evidence type="ECO:0000256" key="9">
    <source>
        <dbReference type="ARBA" id="ARBA00023170"/>
    </source>
</evidence>
<dbReference type="Gene3D" id="2.10.50.30">
    <property type="entry name" value="GPCR, family 3, nine cysteines domain"/>
    <property type="match status" value="1"/>
</dbReference>
<feature type="transmembrane region" description="Helical" evidence="12">
    <location>
        <begin position="745"/>
        <end position="768"/>
    </location>
</feature>
<dbReference type="InterPro" id="IPR028082">
    <property type="entry name" value="Peripla_BP_I"/>
</dbReference>
<keyword evidence="15" id="KW-1185">Reference proteome</keyword>
<feature type="domain" description="G-protein coupled receptors family 3 profile" evidence="13">
    <location>
        <begin position="521"/>
        <end position="783"/>
    </location>
</feature>
<dbReference type="InterPro" id="IPR038550">
    <property type="entry name" value="GPCR_3_9-Cys_sf"/>
</dbReference>
<dbReference type="InParanoid" id="H0XQL1"/>
<dbReference type="FunFam" id="3.40.50.2300:FF:000016">
    <property type="entry name" value="Taste 1 receptor member 2"/>
    <property type="match status" value="1"/>
</dbReference>
<keyword evidence="8 12" id="KW-0472">Membrane</keyword>
<keyword evidence="11" id="KW-0807">Transducer</keyword>
<dbReference type="InterPro" id="IPR004073">
    <property type="entry name" value="GPCR_3_vmron_rcpt_2"/>
</dbReference>
<dbReference type="GeneTree" id="ENSGT00940000154249"/>
<dbReference type="Proteomes" id="UP000005225">
    <property type="component" value="Unassembled WGS sequence"/>
</dbReference>
<dbReference type="InterPro" id="IPR000068">
    <property type="entry name" value="GPCR_3_Ca_sens_rcpt-rel"/>
</dbReference>
<feature type="transmembrane region" description="Helical" evidence="12">
    <location>
        <begin position="558"/>
        <end position="578"/>
    </location>
</feature>
<protein>
    <recommendedName>
        <fullName evidence="13">G-protein coupled receptors family 3 profile domain-containing protein</fullName>
    </recommendedName>
</protein>
<dbReference type="HOGENOM" id="CLU_005389_5_0_1"/>
<reference evidence="14" key="3">
    <citation type="submission" date="2025-09" db="UniProtKB">
        <authorList>
            <consortium name="Ensembl"/>
        </authorList>
    </citation>
    <scope>IDENTIFICATION</scope>
</reference>
<dbReference type="Ensembl" id="ENSOGAT00000034045.1">
    <property type="protein sequence ID" value="ENSOGAP00000018403.1"/>
    <property type="gene ID" value="ENSOGAG00000030819.1"/>
</dbReference>
<evidence type="ECO:0000256" key="5">
    <source>
        <dbReference type="ARBA" id="ARBA00022729"/>
    </source>
</evidence>
<dbReference type="PRINTS" id="PR01535">
    <property type="entry name" value="VOMERONASL2R"/>
</dbReference>
<dbReference type="Pfam" id="PF07562">
    <property type="entry name" value="NCD3G"/>
    <property type="match status" value="1"/>
</dbReference>
<dbReference type="STRING" id="30611.ENSOGAP00000018403"/>
<dbReference type="FunFam" id="2.10.50.30:FF:000002">
    <property type="entry name" value="Vomeronasal 2 receptor, h1"/>
    <property type="match status" value="1"/>
</dbReference>
<reference evidence="15" key="1">
    <citation type="submission" date="2011-03" db="EMBL/GenBank/DDBJ databases">
        <title>Version 3 of the genome sequence of Otolemur garnettii (Bushbaby).</title>
        <authorList>
            <consortium name="The Broad Institute Genome Sequencing Platform"/>
            <person name="Di Palma F."/>
            <person name="Johnson J."/>
            <person name="Lander E.S."/>
            <person name="Lindblad-Toh K."/>
            <person name="Jaffe D.B."/>
            <person name="Gnerre S."/>
            <person name="MacCallum I."/>
            <person name="Przybylski D."/>
            <person name="Ribeiro F.J."/>
            <person name="Burton J.N."/>
            <person name="Walker B.J."/>
            <person name="Sharpe T."/>
            <person name="Hall G."/>
        </authorList>
    </citation>
    <scope>NUCLEOTIDE SEQUENCE [LARGE SCALE GENOMIC DNA]</scope>
</reference>
<evidence type="ECO:0000313" key="14">
    <source>
        <dbReference type="Ensembl" id="ENSOGAP00000018403.1"/>
    </source>
</evidence>
<feature type="transmembrane region" description="Helical" evidence="12">
    <location>
        <begin position="635"/>
        <end position="657"/>
    </location>
</feature>
<evidence type="ECO:0000256" key="8">
    <source>
        <dbReference type="ARBA" id="ARBA00023136"/>
    </source>
</evidence>
<evidence type="ECO:0000313" key="15">
    <source>
        <dbReference type="Proteomes" id="UP000005225"/>
    </source>
</evidence>
<dbReference type="InterPro" id="IPR001828">
    <property type="entry name" value="ANF_lig-bd_rcpt"/>
</dbReference>
<evidence type="ECO:0000256" key="7">
    <source>
        <dbReference type="ARBA" id="ARBA00023040"/>
    </source>
</evidence>
<dbReference type="GO" id="GO:0005886">
    <property type="term" value="C:plasma membrane"/>
    <property type="evidence" value="ECO:0007669"/>
    <property type="project" value="UniProtKB-SubCell"/>
</dbReference>
<feature type="transmembrane region" description="Helical" evidence="12">
    <location>
        <begin position="677"/>
        <end position="701"/>
    </location>
</feature>
<dbReference type="PANTHER" id="PTHR24061">
    <property type="entry name" value="CALCIUM-SENSING RECEPTOR-RELATED"/>
    <property type="match status" value="1"/>
</dbReference>
<feature type="transmembrane region" description="Helical" evidence="12">
    <location>
        <begin position="590"/>
        <end position="614"/>
    </location>
</feature>
<dbReference type="PRINTS" id="PR00248">
    <property type="entry name" value="GPCRMGR"/>
</dbReference>
<evidence type="ECO:0000256" key="10">
    <source>
        <dbReference type="ARBA" id="ARBA00023180"/>
    </source>
</evidence>
<dbReference type="EMBL" id="AAQR03119500">
    <property type="status" value="NOT_ANNOTATED_CDS"/>
    <property type="molecule type" value="Genomic_DNA"/>
</dbReference>
<dbReference type="InterPro" id="IPR017978">
    <property type="entry name" value="GPCR_3_C"/>
</dbReference>
<keyword evidence="6 12" id="KW-1133">Transmembrane helix</keyword>
<name>H0XQL1_OTOGA</name>
<dbReference type="SUPFAM" id="SSF53822">
    <property type="entry name" value="Periplasmic binding protein-like I"/>
    <property type="match status" value="1"/>
</dbReference>
<evidence type="ECO:0000256" key="4">
    <source>
        <dbReference type="ARBA" id="ARBA00022692"/>
    </source>
</evidence>
<comment type="similarity">
    <text evidence="2">Belongs to the G-protein coupled receptor 3 family.</text>
</comment>
<dbReference type="Gene3D" id="3.40.50.2300">
    <property type="match status" value="2"/>
</dbReference>
<sequence>FSERTLQGAQSFVLAIEEINRDTSLLPNLTLGFSLRDSKDMESVGLQETIYLVSGHKHPIPNYNCWASPSLAAVIGVTRSALSIPMARYLGLYKIPQVSYASSAITLSDKTQFPSFFRTIASDQAYFMSLSMVLTHFGWKWLGLVAQDDDYGQQGGNLISAELSKVKVCLEFSVTFPTYPSNVQIANTMRVLMGSTTKVIMVFITSRIFCLMLQTFSEHYVAGKLWVSQFTEQSDHSITTPNTFQILQKTFSFIDHDMMEELSSCFNLSQPTSTQEDMFLGRFWNSNFKCEWATSWALLRKMKKIQFCAGASQKSTNIPFLTLSHVGMFFNTYEAVYSVAHALHAMKLDGDLLRTMSPTEVQRSHQPWKLLPYFRKVHFTTSHGKEILFDANGDIPTKYEVLYGKELPEHSFQLVNIGRVYISTLGKTRIVINQSALGGLRGLMQLPRSVCSESCPPGSSLVPRQGWPHCCFECSPCPEGHFADRTDMEQCTLCPEGHYPDKKREHCFPKEEAFLAFDEPLGLALACVALSLSALSVLVLVVFVWHRDTHIVKANNRTLSYTLLVSLMLCFLCSLLFLGRPSATCLLRQVTFALGFTVAVSSVLAKMLTMVMAFQMTRPASRTRRWLGPQNTHSIVLLCSLIQVTLCGIWLGTSPPFPAEDSWTPNHILLQCDEGSITAFYCVLGYLGFLVLGTFAVAFLARNLPDTFNEAKFLTFSMLVSCSVWVAFLPSYHSTQGKAMVAVEVFSIVASSAGLLGCIFAPKCYVILLHPERNTLQALKRKP</sequence>
<dbReference type="OMA" id="HCCFECS"/>
<dbReference type="Pfam" id="PF01094">
    <property type="entry name" value="ANF_receptor"/>
    <property type="match status" value="1"/>
</dbReference>
<evidence type="ECO:0000256" key="12">
    <source>
        <dbReference type="SAM" id="Phobius"/>
    </source>
</evidence>
<keyword evidence="3" id="KW-1003">Cell membrane</keyword>